<keyword evidence="3" id="KW-1185">Reference proteome</keyword>
<name>A0A2K2AG99_POPTR</name>
<dbReference type="InterPro" id="IPR039317">
    <property type="entry name" value="TIC"/>
</dbReference>
<dbReference type="PANTHER" id="PTHR34798">
    <property type="entry name" value="PROTEIN TIME FOR COFFEE"/>
    <property type="match status" value="1"/>
</dbReference>
<dbReference type="STRING" id="3694.A0A2K2AG99"/>
<dbReference type="InParanoid" id="A0A2K2AG99"/>
<dbReference type="Proteomes" id="UP000006729">
    <property type="component" value="Chromosome 5"/>
</dbReference>
<evidence type="ECO:0000313" key="3">
    <source>
        <dbReference type="Proteomes" id="UP000006729"/>
    </source>
</evidence>
<reference evidence="2 3" key="1">
    <citation type="journal article" date="2006" name="Science">
        <title>The genome of black cottonwood, Populus trichocarpa (Torr. &amp; Gray).</title>
        <authorList>
            <person name="Tuskan G.A."/>
            <person name="Difazio S."/>
            <person name="Jansson S."/>
            <person name="Bohlmann J."/>
            <person name="Grigoriev I."/>
            <person name="Hellsten U."/>
            <person name="Putnam N."/>
            <person name="Ralph S."/>
            <person name="Rombauts S."/>
            <person name="Salamov A."/>
            <person name="Schein J."/>
            <person name="Sterck L."/>
            <person name="Aerts A."/>
            <person name="Bhalerao R.R."/>
            <person name="Bhalerao R.P."/>
            <person name="Blaudez D."/>
            <person name="Boerjan W."/>
            <person name="Brun A."/>
            <person name="Brunner A."/>
            <person name="Busov V."/>
            <person name="Campbell M."/>
            <person name="Carlson J."/>
            <person name="Chalot M."/>
            <person name="Chapman J."/>
            <person name="Chen G.L."/>
            <person name="Cooper D."/>
            <person name="Coutinho P.M."/>
            <person name="Couturier J."/>
            <person name="Covert S."/>
            <person name="Cronk Q."/>
            <person name="Cunningham R."/>
            <person name="Davis J."/>
            <person name="Degroeve S."/>
            <person name="Dejardin A."/>
            <person name="Depamphilis C."/>
            <person name="Detter J."/>
            <person name="Dirks B."/>
            <person name="Dubchak I."/>
            <person name="Duplessis S."/>
            <person name="Ehlting J."/>
            <person name="Ellis B."/>
            <person name="Gendler K."/>
            <person name="Goodstein D."/>
            <person name="Gribskov M."/>
            <person name="Grimwood J."/>
            <person name="Groover A."/>
            <person name="Gunter L."/>
            <person name="Hamberger B."/>
            <person name="Heinze B."/>
            <person name="Helariutta Y."/>
            <person name="Henrissat B."/>
            <person name="Holligan D."/>
            <person name="Holt R."/>
            <person name="Huang W."/>
            <person name="Islam-Faridi N."/>
            <person name="Jones S."/>
            <person name="Jones-Rhoades M."/>
            <person name="Jorgensen R."/>
            <person name="Joshi C."/>
            <person name="Kangasjarvi J."/>
            <person name="Karlsson J."/>
            <person name="Kelleher C."/>
            <person name="Kirkpatrick R."/>
            <person name="Kirst M."/>
            <person name="Kohler A."/>
            <person name="Kalluri U."/>
            <person name="Larimer F."/>
            <person name="Leebens-Mack J."/>
            <person name="Leple J.C."/>
            <person name="Locascio P."/>
            <person name="Lou Y."/>
            <person name="Lucas S."/>
            <person name="Martin F."/>
            <person name="Montanini B."/>
            <person name="Napoli C."/>
            <person name="Nelson D.R."/>
            <person name="Nelson C."/>
            <person name="Nieminen K."/>
            <person name="Nilsson O."/>
            <person name="Pereda V."/>
            <person name="Peter G."/>
            <person name="Philippe R."/>
            <person name="Pilate G."/>
            <person name="Poliakov A."/>
            <person name="Razumovskaya J."/>
            <person name="Richardson P."/>
            <person name="Rinaldi C."/>
            <person name="Ritland K."/>
            <person name="Rouze P."/>
            <person name="Ryaboy D."/>
            <person name="Schmutz J."/>
            <person name="Schrader J."/>
            <person name="Segerman B."/>
            <person name="Shin H."/>
            <person name="Siddiqui A."/>
            <person name="Sterky F."/>
            <person name="Terry A."/>
            <person name="Tsai C.J."/>
            <person name="Uberbacher E."/>
            <person name="Unneberg P."/>
            <person name="Vahala J."/>
            <person name="Wall K."/>
            <person name="Wessler S."/>
            <person name="Yang G."/>
            <person name="Yin T."/>
            <person name="Douglas C."/>
            <person name="Marra M."/>
            <person name="Sandberg G."/>
            <person name="Van de Peer Y."/>
            <person name="Rokhsar D."/>
        </authorList>
    </citation>
    <scope>NUCLEOTIDE SEQUENCE [LARGE SCALE GENOMIC DNA]</scope>
    <source>
        <strain evidence="3">cv. Nisqually</strain>
    </source>
</reference>
<sequence>MSFNYPNFPGNKTQCLTILQNSAYQIPIPAHVGARITYRGTHPQRQLMQNQNVTHQARQIESELGGEDSPSTIDSRVSHSNMSIYGQDLMPIHPANFALMNPTPMGSAYSASGNTGEKKPQQPRTLAFKASDISAIYNPKQHNRRITMFLKRGKVEDMHDTSIMEGERKANMAGGKTPLNVGQSIVFSRPDLTDFPVSTMPINNVVDSLARTLNLGSTPARTSGSVMLATIGTVNAPIMQ</sequence>
<protein>
    <submittedName>
        <fullName evidence="2">Uncharacterized protein</fullName>
    </submittedName>
</protein>
<feature type="region of interest" description="Disordered" evidence="1">
    <location>
        <begin position="52"/>
        <end position="75"/>
    </location>
</feature>
<dbReference type="EMBL" id="CM009294">
    <property type="protein sequence ID" value="PNT36556.1"/>
    <property type="molecule type" value="Genomic_DNA"/>
</dbReference>
<dbReference type="GO" id="GO:0042752">
    <property type="term" value="P:regulation of circadian rhythm"/>
    <property type="evidence" value="ECO:0007669"/>
    <property type="project" value="InterPro"/>
</dbReference>
<gene>
    <name evidence="2" type="ORF">POPTR_005G134800</name>
</gene>
<evidence type="ECO:0000313" key="2">
    <source>
        <dbReference type="EMBL" id="PNT36556.1"/>
    </source>
</evidence>
<organism evidence="2 3">
    <name type="scientific">Populus trichocarpa</name>
    <name type="common">Western balsam poplar</name>
    <name type="synonym">Populus balsamifera subsp. trichocarpa</name>
    <dbReference type="NCBI Taxonomy" id="3694"/>
    <lineage>
        <taxon>Eukaryota</taxon>
        <taxon>Viridiplantae</taxon>
        <taxon>Streptophyta</taxon>
        <taxon>Embryophyta</taxon>
        <taxon>Tracheophyta</taxon>
        <taxon>Spermatophyta</taxon>
        <taxon>Magnoliopsida</taxon>
        <taxon>eudicotyledons</taxon>
        <taxon>Gunneridae</taxon>
        <taxon>Pentapetalae</taxon>
        <taxon>rosids</taxon>
        <taxon>fabids</taxon>
        <taxon>Malpighiales</taxon>
        <taxon>Salicaceae</taxon>
        <taxon>Saliceae</taxon>
        <taxon>Populus</taxon>
    </lineage>
</organism>
<accession>A0A2K2AG99</accession>
<evidence type="ECO:0000256" key="1">
    <source>
        <dbReference type="SAM" id="MobiDB-lite"/>
    </source>
</evidence>
<dbReference type="AlphaFoldDB" id="A0A2K2AG99"/>
<dbReference type="PANTHER" id="PTHR34798:SF2">
    <property type="entry name" value="PROTEIN TIME FOR COFFEE"/>
    <property type="match status" value="1"/>
</dbReference>
<proteinExistence type="predicted"/>